<dbReference type="InterPro" id="IPR027417">
    <property type="entry name" value="P-loop_NTPase"/>
</dbReference>
<dbReference type="Pfam" id="PF18052">
    <property type="entry name" value="Rx_N"/>
    <property type="match status" value="1"/>
</dbReference>
<dbReference type="Pfam" id="PF00931">
    <property type="entry name" value="NB-ARC"/>
    <property type="match status" value="1"/>
</dbReference>
<dbReference type="InterPro" id="IPR002182">
    <property type="entry name" value="NB-ARC"/>
</dbReference>
<dbReference type="GO" id="GO:0051707">
    <property type="term" value="P:response to other organism"/>
    <property type="evidence" value="ECO:0007669"/>
    <property type="project" value="UniProtKB-ARBA"/>
</dbReference>
<feature type="domain" description="Disease resistance protein winged helix" evidence="6">
    <location>
        <begin position="435"/>
        <end position="506"/>
    </location>
</feature>
<name>A0A438KM29_VITVI</name>
<dbReference type="AlphaFoldDB" id="A0A438KM29"/>
<dbReference type="Gene3D" id="1.10.10.10">
    <property type="entry name" value="Winged helix-like DNA-binding domain superfamily/Winged helix DNA-binding domain"/>
    <property type="match status" value="1"/>
</dbReference>
<dbReference type="InterPro" id="IPR041118">
    <property type="entry name" value="Rx_N"/>
</dbReference>
<keyword evidence="2" id="KW-0547">Nucleotide-binding</keyword>
<comment type="caution">
    <text evidence="8">The sequence shown here is derived from an EMBL/GenBank/DDBJ whole genome shotgun (WGS) entry which is preliminary data.</text>
</comment>
<dbReference type="InterPro" id="IPR042197">
    <property type="entry name" value="Apaf_helical"/>
</dbReference>
<evidence type="ECO:0000259" key="5">
    <source>
        <dbReference type="Pfam" id="PF18052"/>
    </source>
</evidence>
<dbReference type="InterPro" id="IPR058922">
    <property type="entry name" value="WHD_DRP"/>
</dbReference>
<proteinExistence type="predicted"/>
<evidence type="ECO:0000313" key="9">
    <source>
        <dbReference type="Proteomes" id="UP000288805"/>
    </source>
</evidence>
<dbReference type="Pfam" id="PF23598">
    <property type="entry name" value="LRR_14"/>
    <property type="match status" value="1"/>
</dbReference>
<dbReference type="Pfam" id="PF23559">
    <property type="entry name" value="WHD_DRP"/>
    <property type="match status" value="1"/>
</dbReference>
<feature type="domain" description="NB-ARC" evidence="4">
    <location>
        <begin position="172"/>
        <end position="350"/>
    </location>
</feature>
<dbReference type="Gene3D" id="3.40.50.300">
    <property type="entry name" value="P-loop containing nucleotide triphosphate hydrolases"/>
    <property type="match status" value="1"/>
</dbReference>
<reference evidence="8 9" key="1">
    <citation type="journal article" date="2018" name="PLoS Genet.">
        <title>Population sequencing reveals clonal diversity and ancestral inbreeding in the grapevine cultivar Chardonnay.</title>
        <authorList>
            <person name="Roach M.J."/>
            <person name="Johnson D.L."/>
            <person name="Bohlmann J."/>
            <person name="van Vuuren H.J."/>
            <person name="Jones S.J."/>
            <person name="Pretorius I.S."/>
            <person name="Schmidt S.A."/>
            <person name="Borneman A.R."/>
        </authorList>
    </citation>
    <scope>NUCLEOTIDE SEQUENCE [LARGE SCALE GENOMIC DNA]</scope>
    <source>
        <strain evidence="9">cv. Chardonnay</strain>
        <tissue evidence="8">Leaf</tissue>
    </source>
</reference>
<dbReference type="FunFam" id="3.40.50.300:FF:001091">
    <property type="entry name" value="Probable disease resistance protein At1g61300"/>
    <property type="match status" value="1"/>
</dbReference>
<feature type="domain" description="Disease resistance R13L4/SHOC-2-like LRR" evidence="7">
    <location>
        <begin position="550"/>
        <end position="878"/>
    </location>
</feature>
<dbReference type="PRINTS" id="PR00364">
    <property type="entry name" value="DISEASERSIST"/>
</dbReference>
<dbReference type="InterPro" id="IPR038005">
    <property type="entry name" value="RX-like_CC"/>
</dbReference>
<dbReference type="Gene3D" id="1.10.8.430">
    <property type="entry name" value="Helical domain of apoptotic protease-activating factors"/>
    <property type="match status" value="1"/>
</dbReference>
<dbReference type="Proteomes" id="UP000288805">
    <property type="component" value="Unassembled WGS sequence"/>
</dbReference>
<dbReference type="SUPFAM" id="SSF52540">
    <property type="entry name" value="P-loop containing nucleoside triphosphate hydrolases"/>
    <property type="match status" value="1"/>
</dbReference>
<dbReference type="PANTHER" id="PTHR23155">
    <property type="entry name" value="DISEASE RESISTANCE PROTEIN RP"/>
    <property type="match status" value="1"/>
</dbReference>
<keyword evidence="1" id="KW-0677">Repeat</keyword>
<dbReference type="Gene3D" id="3.80.10.10">
    <property type="entry name" value="Ribonuclease Inhibitor"/>
    <property type="match status" value="1"/>
</dbReference>
<organism evidence="8 9">
    <name type="scientific">Vitis vinifera</name>
    <name type="common">Grape</name>
    <dbReference type="NCBI Taxonomy" id="29760"/>
    <lineage>
        <taxon>Eukaryota</taxon>
        <taxon>Viridiplantae</taxon>
        <taxon>Streptophyta</taxon>
        <taxon>Embryophyta</taxon>
        <taxon>Tracheophyta</taxon>
        <taxon>Spermatophyta</taxon>
        <taxon>Magnoliopsida</taxon>
        <taxon>eudicotyledons</taxon>
        <taxon>Gunneridae</taxon>
        <taxon>Pentapetalae</taxon>
        <taxon>rosids</taxon>
        <taxon>Vitales</taxon>
        <taxon>Vitaceae</taxon>
        <taxon>Viteae</taxon>
        <taxon>Vitis</taxon>
    </lineage>
</organism>
<dbReference type="InterPro" id="IPR032675">
    <property type="entry name" value="LRR_dom_sf"/>
</dbReference>
<dbReference type="GO" id="GO:0006952">
    <property type="term" value="P:defense response"/>
    <property type="evidence" value="ECO:0007669"/>
    <property type="project" value="UniProtKB-KW"/>
</dbReference>
<gene>
    <name evidence="8" type="primary">RPM1_23</name>
    <name evidence="8" type="ORF">CK203_001015</name>
</gene>
<dbReference type="SUPFAM" id="SSF52058">
    <property type="entry name" value="L domain-like"/>
    <property type="match status" value="1"/>
</dbReference>
<dbReference type="EMBL" id="QGNW01000004">
    <property type="protein sequence ID" value="RVX22266.1"/>
    <property type="molecule type" value="Genomic_DNA"/>
</dbReference>
<dbReference type="InterPro" id="IPR055414">
    <property type="entry name" value="LRR_R13L4/SHOC2-like"/>
</dbReference>
<dbReference type="Gene3D" id="1.20.5.4130">
    <property type="match status" value="1"/>
</dbReference>
<evidence type="ECO:0000313" key="8">
    <source>
        <dbReference type="EMBL" id="RVX22266.1"/>
    </source>
</evidence>
<accession>A0A438KM29</accession>
<evidence type="ECO:0000259" key="7">
    <source>
        <dbReference type="Pfam" id="PF23598"/>
    </source>
</evidence>
<dbReference type="InterPro" id="IPR044974">
    <property type="entry name" value="Disease_R_plants"/>
</dbReference>
<evidence type="ECO:0000256" key="1">
    <source>
        <dbReference type="ARBA" id="ARBA00022737"/>
    </source>
</evidence>
<evidence type="ECO:0000256" key="3">
    <source>
        <dbReference type="ARBA" id="ARBA00022821"/>
    </source>
</evidence>
<evidence type="ECO:0000259" key="6">
    <source>
        <dbReference type="Pfam" id="PF23559"/>
    </source>
</evidence>
<dbReference type="FunFam" id="1.10.10.10:FF:000322">
    <property type="entry name" value="Probable disease resistance protein At1g63360"/>
    <property type="match status" value="1"/>
</dbReference>
<protein>
    <submittedName>
        <fullName evidence="8">Disease resistance protein RPM1</fullName>
    </submittedName>
</protein>
<dbReference type="CDD" id="cd14798">
    <property type="entry name" value="RX-CC_like"/>
    <property type="match status" value="1"/>
</dbReference>
<dbReference type="PANTHER" id="PTHR23155:SF1205">
    <property type="entry name" value="DISEASE RESISTANCE PROTEIN RPM1"/>
    <property type="match status" value="1"/>
</dbReference>
<feature type="domain" description="Disease resistance N-terminal" evidence="5">
    <location>
        <begin position="7"/>
        <end position="88"/>
    </location>
</feature>
<evidence type="ECO:0000259" key="4">
    <source>
        <dbReference type="Pfam" id="PF00931"/>
    </source>
</evidence>
<dbReference type="GO" id="GO:0043531">
    <property type="term" value="F:ADP binding"/>
    <property type="evidence" value="ECO:0007669"/>
    <property type="project" value="InterPro"/>
</dbReference>
<evidence type="ECO:0000256" key="2">
    <source>
        <dbReference type="ARBA" id="ARBA00022741"/>
    </source>
</evidence>
<dbReference type="InterPro" id="IPR036388">
    <property type="entry name" value="WH-like_DNA-bd_sf"/>
</dbReference>
<sequence>MAAEGTVTFLLDKLAPLLKLGSKLLKDVHKEVDYIVSELERIKAFLRFADAREETDPELKVWVKQVREVADEMEDVVDEFRLCPPQHHGHGLLGSIHKIARYSKDFKAQNQLVSRIQGIKSKVQNISEGHERYRGKFDGIEQGFGHGASTNTWYDSRGDALLVEESELVGIDKPKQKLIGMLLDDVSRTKVVSVVGMGGLGKTTLVKKVYDDVKVEKSFQHHAWVTVSSSKIEDLLRDLIQQLFEEGGKPVPQGIGTLNADRLKALLNDFLRQKKYIIVLDDVWRIFMWESVKYAFPNSRRGSRILVTTRNSDVAGCSCVESDGDVFPLNPLPPTESWTLFCRKAFRRNACPPHLNKLSQGILKRCEGLPLAIVAIGGVLATKDQNRMDEWDIVDRSLSSELESNDKLERVNKILSLGYNDLPYYLKHCFLYLSIFPEDHLIEHKRLIRLWIAEGFVVPQEGKIPEEVAESYLRDLTNRCLIQVAQRDVDGRIKTYRIHDLMRQIIISKSRDQDFVTIIRENNTATPNKARHLSARGTLETCTRQEFPGVRSLLIFGVDSVSKSCMSALFSGDRFGLLRVLDLRGLPLEKFPEGVVNLFHLRYLSLRGTKVDILPSSIGKLPYLETLDLKQTKVSKLPAEIQKLQNLRHLLLYRCVIVSYVTFHSKEGFLMPERIGDLQFLQKLCFVEPDQGGHTLSELGKLSQLRKLGIVKLRKEDGRSLCSSIEKMKNLCSLDVTSLQEEEIIDLNHLSSLPLLLKGLYLKGRLEDLPGWIPTLDNLSKISLRWSRLKNNPLEALQALPNLVQLQLLHAYEGEALCFKAGGFQKLKSLKLDRLEELRKVSVEWGALTCLQELSILRCLALKQLPFGIQYLSQLQQLCFYDMPDEFARTLLRAEQGYDYWKIKHIPKVFFIYSENGRWSFYHL</sequence>
<keyword evidence="3" id="KW-0611">Plant defense</keyword>